<reference evidence="1 2" key="1">
    <citation type="submission" date="2023-01" db="EMBL/GenBank/DDBJ databases">
        <title>Cultivation and genomic characterization of new, ubiquitous marine nitrite-oxidizing bacteria from the Nitrospirales.</title>
        <authorList>
            <person name="Mueller A.J."/>
            <person name="Daebeler A."/>
            <person name="Herbold C.W."/>
            <person name="Kirkegaard R.H."/>
            <person name="Daims H."/>
        </authorList>
    </citation>
    <scope>NUCLEOTIDE SEQUENCE [LARGE SCALE GENOMIC DNA]</scope>
    <source>
        <strain evidence="1 2">DK</strain>
    </source>
</reference>
<dbReference type="Proteomes" id="UP001302494">
    <property type="component" value="Chromosome"/>
</dbReference>
<protein>
    <submittedName>
        <fullName evidence="1">Retropepsin-like aspartic protease</fullName>
    </submittedName>
</protein>
<dbReference type="KEGG" id="nneo:PQG83_04515"/>
<dbReference type="GO" id="GO:0004190">
    <property type="term" value="F:aspartic-type endopeptidase activity"/>
    <property type="evidence" value="ECO:0007669"/>
    <property type="project" value="InterPro"/>
</dbReference>
<dbReference type="InterPro" id="IPR034122">
    <property type="entry name" value="Retropepsin-like_bacterial"/>
</dbReference>
<dbReference type="SUPFAM" id="SSF50630">
    <property type="entry name" value="Acid proteases"/>
    <property type="match status" value="1"/>
</dbReference>
<organism evidence="1 2">
    <name type="scientific">Candidatus Nitrospira neomarina</name>
    <dbReference type="NCBI Taxonomy" id="3020899"/>
    <lineage>
        <taxon>Bacteria</taxon>
        <taxon>Pseudomonadati</taxon>
        <taxon>Nitrospirota</taxon>
        <taxon>Nitrospiria</taxon>
        <taxon>Nitrospirales</taxon>
        <taxon>Nitrospiraceae</taxon>
        <taxon>Nitrospira</taxon>
    </lineage>
</organism>
<name>A0AA96GJE0_9BACT</name>
<dbReference type="EMBL" id="CP116968">
    <property type="protein sequence ID" value="WNM63021.1"/>
    <property type="molecule type" value="Genomic_DNA"/>
</dbReference>
<dbReference type="PROSITE" id="PS00141">
    <property type="entry name" value="ASP_PROTEASE"/>
    <property type="match status" value="1"/>
</dbReference>
<dbReference type="GO" id="GO:0006508">
    <property type="term" value="P:proteolysis"/>
    <property type="evidence" value="ECO:0007669"/>
    <property type="project" value="InterPro"/>
</dbReference>
<evidence type="ECO:0000313" key="1">
    <source>
        <dbReference type="EMBL" id="WNM63021.1"/>
    </source>
</evidence>
<dbReference type="CDD" id="cd05483">
    <property type="entry name" value="retropepsin_like_bacteria"/>
    <property type="match status" value="1"/>
</dbReference>
<accession>A0AA96GJE0</accession>
<dbReference type="InterPro" id="IPR001969">
    <property type="entry name" value="Aspartic_peptidase_AS"/>
</dbReference>
<dbReference type="AlphaFoldDB" id="A0AA96GJE0"/>
<dbReference type="RefSeq" id="WP_312747284.1">
    <property type="nucleotide sequence ID" value="NZ_CP116968.1"/>
</dbReference>
<dbReference type="Gene3D" id="2.40.70.10">
    <property type="entry name" value="Acid Proteases"/>
    <property type="match status" value="1"/>
</dbReference>
<dbReference type="Pfam" id="PF13650">
    <property type="entry name" value="Asp_protease_2"/>
    <property type="match status" value="1"/>
</dbReference>
<sequence length="182" mass="19409">MGTANKLLIVFMLIAIGTVVGGQAILSRLPLDQSLLLTRSLPPKSDQIAAGAEDSVISLEQLGGVWVANVEVNDFHEARLIVDTGATFTTISENLAFDAGIHSDSANSPINLLTVGGRVQAELGVARKIRVGNAGRDDVQVVIHTIPNLPDGIDGLLGLSFFDRFLVRLDHSNKQLHLSPRT</sequence>
<proteinExistence type="predicted"/>
<gene>
    <name evidence="1" type="ORF">PQG83_04515</name>
</gene>
<evidence type="ECO:0000313" key="2">
    <source>
        <dbReference type="Proteomes" id="UP001302494"/>
    </source>
</evidence>
<dbReference type="InterPro" id="IPR021109">
    <property type="entry name" value="Peptidase_aspartic_dom_sf"/>
</dbReference>
<keyword evidence="2" id="KW-1185">Reference proteome</keyword>